<dbReference type="Gene3D" id="3.40.50.720">
    <property type="entry name" value="NAD(P)-binding Rossmann-like Domain"/>
    <property type="match status" value="1"/>
</dbReference>
<dbReference type="InterPro" id="IPR002364">
    <property type="entry name" value="Quin_OxRdtase/zeta-crystal_CS"/>
</dbReference>
<dbReference type="PANTHER" id="PTHR44013:SF1">
    <property type="entry name" value="ZINC-TYPE ALCOHOL DEHYDROGENASE-LIKE PROTEIN C16A3.02C"/>
    <property type="match status" value="1"/>
</dbReference>
<dbReference type="GO" id="GO:0016491">
    <property type="term" value="F:oxidoreductase activity"/>
    <property type="evidence" value="ECO:0007669"/>
    <property type="project" value="InterPro"/>
</dbReference>
<dbReference type="STRING" id="4999.A0A1Y1USV1"/>
<dbReference type="Pfam" id="PF08240">
    <property type="entry name" value="ADH_N"/>
    <property type="match status" value="1"/>
</dbReference>
<dbReference type="CDD" id="cd05289">
    <property type="entry name" value="MDR_like_2"/>
    <property type="match status" value="1"/>
</dbReference>
<dbReference type="InterPro" id="IPR052733">
    <property type="entry name" value="Chloroplast_QOR"/>
</dbReference>
<dbReference type="FunCoup" id="A0A1Y1USV1">
    <property type="interactions" value="279"/>
</dbReference>
<dbReference type="InterPro" id="IPR036291">
    <property type="entry name" value="NAD(P)-bd_dom_sf"/>
</dbReference>
<comment type="caution">
    <text evidence="2">The sequence shown here is derived from an EMBL/GenBank/DDBJ whole genome shotgun (WGS) entry which is preliminary data.</text>
</comment>
<evidence type="ECO:0000313" key="2">
    <source>
        <dbReference type="EMBL" id="ORX40604.1"/>
    </source>
</evidence>
<evidence type="ECO:0000313" key="3">
    <source>
        <dbReference type="Proteomes" id="UP000193218"/>
    </source>
</evidence>
<keyword evidence="3" id="KW-1185">Reference proteome</keyword>
<reference evidence="2 3" key="1">
    <citation type="submission" date="2017-03" db="EMBL/GenBank/DDBJ databases">
        <title>Widespread Adenine N6-methylation of Active Genes in Fungi.</title>
        <authorList>
            <consortium name="DOE Joint Genome Institute"/>
            <person name="Mondo S.J."/>
            <person name="Dannebaum R.O."/>
            <person name="Kuo R.C."/>
            <person name="Louie K.B."/>
            <person name="Bewick A.J."/>
            <person name="Labutti K."/>
            <person name="Haridas S."/>
            <person name="Kuo A."/>
            <person name="Salamov A."/>
            <person name="Ahrendt S.R."/>
            <person name="Lau R."/>
            <person name="Bowen B.P."/>
            <person name="Lipzen A."/>
            <person name="Sullivan W."/>
            <person name="Andreopoulos W.B."/>
            <person name="Clum A."/>
            <person name="Lindquist E."/>
            <person name="Daum C."/>
            <person name="Northen T.R."/>
            <person name="Ramamoorthy G."/>
            <person name="Schmitz R.J."/>
            <person name="Gryganskyi A."/>
            <person name="Culley D."/>
            <person name="Magnuson J."/>
            <person name="James T.Y."/>
            <person name="O'Malley M.A."/>
            <person name="Stajich J.E."/>
            <person name="Spatafora J.W."/>
            <person name="Visel A."/>
            <person name="Grigoriev I.V."/>
        </authorList>
    </citation>
    <scope>NUCLEOTIDE SEQUENCE [LARGE SCALE GENOMIC DNA]</scope>
    <source>
        <strain evidence="2 3">NRRL Y-17943</strain>
    </source>
</reference>
<dbReference type="InterPro" id="IPR020843">
    <property type="entry name" value="ER"/>
</dbReference>
<dbReference type="EMBL" id="NBSH01000001">
    <property type="protein sequence ID" value="ORX40604.1"/>
    <property type="molecule type" value="Genomic_DNA"/>
</dbReference>
<feature type="domain" description="Enoyl reductase (ER)" evidence="1">
    <location>
        <begin position="14"/>
        <end position="338"/>
    </location>
</feature>
<sequence>MSKTMQAIAYTKYGGPEVTSIVSVPIPSPGPGQIQTRVVAGALNPVDWHQRNGAMAQISPYTFPQVAANEFSGIVTALGEGVSNFTVGDRVTCRTDFLKLGALGEYTVQPASFYARVPESLSLVDAAGLPLAGLTAEQGLDRLNVKQGDKLLVTGGAGGVGLFAIQLAKIRGAHVTTTASQAGSSIVKEAGADEIIDYKNEKVAEHPTKFDKVFDCAGGEEALINDIIPAVVEGGKITSVAGVMIPGALDDFNLGWKGPLVNGMLWWKSRAIRNAADARKVTYDYFFMHPDGVQLAKLIGFMEQGKLSVKIDSKYQMEDYAKAFEKLESGRSKGKIIIEMPHSKEIK</sequence>
<gene>
    <name evidence="2" type="ORF">BD324DRAFT_611488</name>
</gene>
<dbReference type="GeneID" id="33556080"/>
<dbReference type="Pfam" id="PF13602">
    <property type="entry name" value="ADH_zinc_N_2"/>
    <property type="match status" value="1"/>
</dbReference>
<dbReference type="Gene3D" id="3.90.180.10">
    <property type="entry name" value="Medium-chain alcohol dehydrogenases, catalytic domain"/>
    <property type="match status" value="1"/>
</dbReference>
<dbReference type="SUPFAM" id="SSF50129">
    <property type="entry name" value="GroES-like"/>
    <property type="match status" value="1"/>
</dbReference>
<dbReference type="InterPro" id="IPR011032">
    <property type="entry name" value="GroES-like_sf"/>
</dbReference>
<dbReference type="PROSITE" id="PS01162">
    <property type="entry name" value="QOR_ZETA_CRYSTAL"/>
    <property type="match status" value="1"/>
</dbReference>
<dbReference type="InParanoid" id="A0A1Y1USV1"/>
<protein>
    <submittedName>
        <fullName evidence="2">Putative quinone oxidoreductase</fullName>
    </submittedName>
</protein>
<dbReference type="SUPFAM" id="SSF51735">
    <property type="entry name" value="NAD(P)-binding Rossmann-fold domains"/>
    <property type="match status" value="1"/>
</dbReference>
<evidence type="ECO:0000259" key="1">
    <source>
        <dbReference type="SMART" id="SM00829"/>
    </source>
</evidence>
<dbReference type="SMART" id="SM00829">
    <property type="entry name" value="PKS_ER"/>
    <property type="match status" value="1"/>
</dbReference>
<accession>A0A1Y1USV1</accession>
<proteinExistence type="predicted"/>
<dbReference type="OrthoDB" id="9930022at2759"/>
<dbReference type="GO" id="GO:0008270">
    <property type="term" value="F:zinc ion binding"/>
    <property type="evidence" value="ECO:0007669"/>
    <property type="project" value="InterPro"/>
</dbReference>
<organism evidence="2 3">
    <name type="scientific">Kockovaella imperatae</name>
    <dbReference type="NCBI Taxonomy" id="4999"/>
    <lineage>
        <taxon>Eukaryota</taxon>
        <taxon>Fungi</taxon>
        <taxon>Dikarya</taxon>
        <taxon>Basidiomycota</taxon>
        <taxon>Agaricomycotina</taxon>
        <taxon>Tremellomycetes</taxon>
        <taxon>Tremellales</taxon>
        <taxon>Cuniculitremaceae</taxon>
        <taxon>Kockovaella</taxon>
    </lineage>
</organism>
<dbReference type="AlphaFoldDB" id="A0A1Y1USV1"/>
<dbReference type="InterPro" id="IPR013154">
    <property type="entry name" value="ADH-like_N"/>
</dbReference>
<name>A0A1Y1USV1_9TREE</name>
<dbReference type="Proteomes" id="UP000193218">
    <property type="component" value="Unassembled WGS sequence"/>
</dbReference>
<dbReference type="PANTHER" id="PTHR44013">
    <property type="entry name" value="ZINC-TYPE ALCOHOL DEHYDROGENASE-LIKE PROTEIN C16A3.02C"/>
    <property type="match status" value="1"/>
</dbReference>
<dbReference type="RefSeq" id="XP_021874283.1">
    <property type="nucleotide sequence ID" value="XM_022014272.1"/>
</dbReference>